<evidence type="ECO:0000256" key="13">
    <source>
        <dbReference type="RuleBase" id="RU000414"/>
    </source>
</evidence>
<evidence type="ECO:0000256" key="1">
    <source>
        <dbReference type="ARBA" id="ARBA00001936"/>
    </source>
</evidence>
<dbReference type="Pfam" id="PF00081">
    <property type="entry name" value="Sod_Fe_N"/>
    <property type="match status" value="1"/>
</dbReference>
<comment type="catalytic activity">
    <reaction evidence="11 13">
        <text>2 superoxide + 2 H(+) = H2O2 + O2</text>
        <dbReference type="Rhea" id="RHEA:20696"/>
        <dbReference type="ChEBI" id="CHEBI:15378"/>
        <dbReference type="ChEBI" id="CHEBI:15379"/>
        <dbReference type="ChEBI" id="CHEBI:16240"/>
        <dbReference type="ChEBI" id="CHEBI:18421"/>
        <dbReference type="EC" id="1.15.1.1"/>
    </reaction>
</comment>
<dbReference type="PANTHER" id="PTHR11404">
    <property type="entry name" value="SUPEROXIDE DISMUTASE 2"/>
    <property type="match status" value="1"/>
</dbReference>
<evidence type="ECO:0000256" key="4">
    <source>
        <dbReference type="ARBA" id="ARBA00008714"/>
    </source>
</evidence>
<comment type="cofactor">
    <cofactor evidence="1">
        <name>Mn(2+)</name>
        <dbReference type="ChEBI" id="CHEBI:29035"/>
    </cofactor>
</comment>
<dbReference type="VEuPathDB" id="FungiDB:T552_03246"/>
<keyword evidence="7" id="KW-0809">Transit peptide</keyword>
<dbReference type="GO" id="GO:0030145">
    <property type="term" value="F:manganese ion binding"/>
    <property type="evidence" value="ECO:0007669"/>
    <property type="project" value="TreeGrafter"/>
</dbReference>
<evidence type="ECO:0000259" key="15">
    <source>
        <dbReference type="Pfam" id="PF02777"/>
    </source>
</evidence>
<comment type="function">
    <text evidence="2">Destroys superoxide anion radicals which are normally produced within the cells and which are toxic to biological systems.</text>
</comment>
<evidence type="ECO:0000256" key="9">
    <source>
        <dbReference type="ARBA" id="ARBA00023128"/>
    </source>
</evidence>
<evidence type="ECO:0000256" key="7">
    <source>
        <dbReference type="ARBA" id="ARBA00022946"/>
    </source>
</evidence>
<dbReference type="InterPro" id="IPR019832">
    <property type="entry name" value="Mn/Fe_SOD_C"/>
</dbReference>
<reference evidence="17" key="1">
    <citation type="journal article" date="2016" name="Nat. Commun.">
        <title>Genome analysis of three Pneumocystis species reveals adaptation mechanisms to life exclusively in mammalian hosts.</title>
        <authorList>
            <person name="Ma L."/>
            <person name="Chen Z."/>
            <person name="Huang D.W."/>
            <person name="Kutty G."/>
            <person name="Ishihara M."/>
            <person name="Wang H."/>
            <person name="Abouelleil A."/>
            <person name="Bishop L."/>
            <person name="Davey E."/>
            <person name="Deng R."/>
            <person name="Deng X."/>
            <person name="Fan L."/>
            <person name="Fantoni G."/>
            <person name="Fitzgerald M."/>
            <person name="Gogineni E."/>
            <person name="Goldberg J.M."/>
            <person name="Handley G."/>
            <person name="Hu X."/>
            <person name="Huber C."/>
            <person name="Jiao X."/>
            <person name="Jones K."/>
            <person name="Levin J.Z."/>
            <person name="Liu Y."/>
            <person name="Macdonald P."/>
            <person name="Melnikov A."/>
            <person name="Raley C."/>
            <person name="Sassi M."/>
            <person name="Sherman B.T."/>
            <person name="Song X."/>
            <person name="Sykes S."/>
            <person name="Tran B."/>
            <person name="Walsh L."/>
            <person name="Xia Y."/>
            <person name="Yang J."/>
            <person name="Young S."/>
            <person name="Zeng Q."/>
            <person name="Zheng X."/>
            <person name="Stephens R."/>
            <person name="Nusbaum C."/>
            <person name="Birren B.W."/>
            <person name="Azadi P."/>
            <person name="Lempicki R.A."/>
            <person name="Cuomo C.A."/>
            <person name="Kovacs J.A."/>
        </authorList>
    </citation>
    <scope>NUCLEOTIDE SEQUENCE [LARGE SCALE GENOMIC DNA]</scope>
    <source>
        <strain evidence="17">B80</strain>
    </source>
</reference>
<organism evidence="16 17">
    <name type="scientific">Pneumocystis carinii (strain B80)</name>
    <name type="common">Rat pneumocystis pneumonia agent</name>
    <name type="synonym">Pneumocystis carinii f. sp. carinii</name>
    <dbReference type="NCBI Taxonomy" id="1408658"/>
    <lineage>
        <taxon>Eukaryota</taxon>
        <taxon>Fungi</taxon>
        <taxon>Dikarya</taxon>
        <taxon>Ascomycota</taxon>
        <taxon>Taphrinomycotina</taxon>
        <taxon>Pneumocystomycetes</taxon>
        <taxon>Pneumocystaceae</taxon>
        <taxon>Pneumocystis</taxon>
    </lineage>
</organism>
<dbReference type="GO" id="GO:0005759">
    <property type="term" value="C:mitochondrial matrix"/>
    <property type="evidence" value="ECO:0007669"/>
    <property type="project" value="UniProtKB-SubCell"/>
</dbReference>
<proteinExistence type="inferred from homology"/>
<dbReference type="Proteomes" id="UP000054454">
    <property type="component" value="Unassembled WGS sequence"/>
</dbReference>
<comment type="subunit">
    <text evidence="5">Homotetramer.</text>
</comment>
<evidence type="ECO:0000256" key="11">
    <source>
        <dbReference type="ARBA" id="ARBA00049204"/>
    </source>
</evidence>
<protein>
    <recommendedName>
        <fullName evidence="13">Superoxide dismutase</fullName>
        <ecNumber evidence="13">1.15.1.1</ecNumber>
    </recommendedName>
</protein>
<keyword evidence="17" id="KW-1185">Reference proteome</keyword>
<keyword evidence="10" id="KW-0464">Manganese</keyword>
<dbReference type="FunFam" id="3.55.40.20:FF:000004">
    <property type="entry name" value="Superoxide dismutase [Fe]"/>
    <property type="match status" value="1"/>
</dbReference>
<keyword evidence="8 13" id="KW-0560">Oxidoreductase</keyword>
<sequence length="220" mass="25870">MLKSFRDLVFKKTIKNSRFFSHSKHVLPSLPYDYQALEPYLSADLIELHYNQHHRAYVTNLNKTIEKYYEGNESSLDSFINRLNLLTSIKFFAGGHINHSLYWENLLPNKQGGGEIINGPLVEAIKKEWKSVDEFIRIFNMQLAGIQGSGWAWLVKSPFSQRLSIQITMNQDVVTQGKVILGIDAWEHSYYVQYLNNKTKYFENIWNVINWKVMNQRFEQ</sequence>
<dbReference type="OrthoDB" id="239262at2759"/>
<feature type="binding site" evidence="12">
    <location>
        <position position="99"/>
    </location>
    <ligand>
        <name>Mn(2+)</name>
        <dbReference type="ChEBI" id="CHEBI:29035"/>
    </ligand>
</feature>
<evidence type="ECO:0000313" key="16">
    <source>
        <dbReference type="EMBL" id="KTW25972.1"/>
    </source>
</evidence>
<dbReference type="AlphaFoldDB" id="A0A0W4ZC30"/>
<evidence type="ECO:0000256" key="12">
    <source>
        <dbReference type="PIRSR" id="PIRSR000349-1"/>
    </source>
</evidence>
<dbReference type="InterPro" id="IPR050265">
    <property type="entry name" value="Fe/Mn_Superoxide_Dismutase"/>
</dbReference>
<dbReference type="InterPro" id="IPR036324">
    <property type="entry name" value="Mn/Fe_SOD_N_sf"/>
</dbReference>
<feature type="binding site" evidence="12">
    <location>
        <position position="184"/>
    </location>
    <ligand>
        <name>Mn(2+)</name>
        <dbReference type="ChEBI" id="CHEBI:29035"/>
    </ligand>
</feature>
<dbReference type="SUPFAM" id="SSF54719">
    <property type="entry name" value="Fe,Mn superoxide dismutase (SOD), C-terminal domain"/>
    <property type="match status" value="1"/>
</dbReference>
<dbReference type="GeneID" id="28937959"/>
<feature type="domain" description="Manganese/iron superoxide dismutase N-terminal" evidence="14">
    <location>
        <begin position="24"/>
        <end position="106"/>
    </location>
</feature>
<name>A0A0W4ZC30_PNEC8</name>
<dbReference type="InterPro" id="IPR036314">
    <property type="entry name" value="SOD_C_sf"/>
</dbReference>
<dbReference type="RefSeq" id="XP_018224552.1">
    <property type="nucleotide sequence ID" value="XM_018371756.1"/>
</dbReference>
<evidence type="ECO:0000256" key="5">
    <source>
        <dbReference type="ARBA" id="ARBA00011881"/>
    </source>
</evidence>
<dbReference type="Gene3D" id="1.10.287.990">
    <property type="entry name" value="Fe,Mn superoxide dismutase (SOD) domain"/>
    <property type="match status" value="1"/>
</dbReference>
<dbReference type="PANTHER" id="PTHR11404:SF29">
    <property type="entry name" value="SUPEROXIDE DISMUTASE"/>
    <property type="match status" value="1"/>
</dbReference>
<evidence type="ECO:0000256" key="8">
    <source>
        <dbReference type="ARBA" id="ARBA00023002"/>
    </source>
</evidence>
<keyword evidence="9" id="KW-0496">Mitochondrion</keyword>
<dbReference type="Gene3D" id="3.55.40.20">
    <property type="entry name" value="Iron/manganese superoxide dismutase, C-terminal domain"/>
    <property type="match status" value="1"/>
</dbReference>
<dbReference type="PROSITE" id="PS00088">
    <property type="entry name" value="SOD_MN"/>
    <property type="match status" value="1"/>
</dbReference>
<dbReference type="PIRSF" id="PIRSF000349">
    <property type="entry name" value="SODismutase"/>
    <property type="match status" value="1"/>
</dbReference>
<dbReference type="EC" id="1.15.1.1" evidence="13"/>
<evidence type="ECO:0000256" key="10">
    <source>
        <dbReference type="ARBA" id="ARBA00023211"/>
    </source>
</evidence>
<dbReference type="PRINTS" id="PR01703">
    <property type="entry name" value="MNSODISMTASE"/>
</dbReference>
<keyword evidence="6 12" id="KW-0479">Metal-binding</keyword>
<evidence type="ECO:0000256" key="6">
    <source>
        <dbReference type="ARBA" id="ARBA00022723"/>
    </source>
</evidence>
<evidence type="ECO:0000256" key="2">
    <source>
        <dbReference type="ARBA" id="ARBA00002170"/>
    </source>
</evidence>
<evidence type="ECO:0000256" key="3">
    <source>
        <dbReference type="ARBA" id="ARBA00004305"/>
    </source>
</evidence>
<comment type="caution">
    <text evidence="16">The sequence shown here is derived from an EMBL/GenBank/DDBJ whole genome shotgun (WGS) entry which is preliminary data.</text>
</comment>
<feature type="binding site" evidence="12">
    <location>
        <position position="49"/>
    </location>
    <ligand>
        <name>Mn(2+)</name>
        <dbReference type="ChEBI" id="CHEBI:29035"/>
    </ligand>
</feature>
<comment type="subcellular location">
    <subcellularLocation>
        <location evidence="3">Mitochondrion matrix</location>
    </subcellularLocation>
</comment>
<comment type="function">
    <text evidence="13">Destroys radicals which are normally produced within the cells and which are toxic to biological systems.</text>
</comment>
<gene>
    <name evidence="16" type="ORF">T552_03246</name>
</gene>
<evidence type="ECO:0000313" key="17">
    <source>
        <dbReference type="Proteomes" id="UP000054454"/>
    </source>
</evidence>
<feature type="binding site" evidence="12">
    <location>
        <position position="188"/>
    </location>
    <ligand>
        <name>Mn(2+)</name>
        <dbReference type="ChEBI" id="CHEBI:29035"/>
    </ligand>
</feature>
<dbReference type="GO" id="GO:0004784">
    <property type="term" value="F:superoxide dismutase activity"/>
    <property type="evidence" value="ECO:0007669"/>
    <property type="project" value="UniProtKB-EC"/>
</dbReference>
<comment type="similarity">
    <text evidence="4 13">Belongs to the iron/manganese superoxide dismutase family.</text>
</comment>
<accession>A0A0W4ZC30</accession>
<dbReference type="Pfam" id="PF02777">
    <property type="entry name" value="Sod_Fe_C"/>
    <property type="match status" value="1"/>
</dbReference>
<dbReference type="InterPro" id="IPR001189">
    <property type="entry name" value="Mn/Fe_SOD"/>
</dbReference>
<feature type="domain" description="Manganese/iron superoxide dismutase C-terminal" evidence="15">
    <location>
        <begin position="119"/>
        <end position="217"/>
    </location>
</feature>
<dbReference type="SUPFAM" id="SSF46609">
    <property type="entry name" value="Fe,Mn superoxide dismutase (SOD), N-terminal domain"/>
    <property type="match status" value="1"/>
</dbReference>
<dbReference type="EMBL" id="LFVZ01000015">
    <property type="protein sequence ID" value="KTW25972.1"/>
    <property type="molecule type" value="Genomic_DNA"/>
</dbReference>
<dbReference type="InterPro" id="IPR019833">
    <property type="entry name" value="Mn/Fe_SOD_BS"/>
</dbReference>
<evidence type="ECO:0000259" key="14">
    <source>
        <dbReference type="Pfam" id="PF00081"/>
    </source>
</evidence>
<dbReference type="InterPro" id="IPR019831">
    <property type="entry name" value="Mn/Fe_SOD_N"/>
</dbReference>